<dbReference type="Proteomes" id="UP001057375">
    <property type="component" value="Unassembled WGS sequence"/>
</dbReference>
<evidence type="ECO:0000256" key="2">
    <source>
        <dbReference type="SAM" id="MobiDB-lite"/>
    </source>
</evidence>
<sequence length="420" mass="50568">MLYPNASHIEQGRIDAEITRLKKELVRFEGRRTRPEELQPDPASLPKPRKSFLLSKKPVYDEWSELQKKRVARLEAEEKERLSQLKQKKKDFARGLNEQIQLHQKQQIADKEAKKHETFDIDKTTLRGIGSFEIERLGKIDTIRKQHAEDVLRQRDEYRAKREIEVRREKEIDNIYLRRRVQEQDERDRVEKEKFRAQAAKRMKYEREMGFSSPQRSSQGLIGKQRERAMKGRMIIEEQEKAEHFREDRDRKEKERKEHIQRQREDASVSVFRKVQEEEEKLRRSRSPTHMSSSFNSSFSLSDHTARRVRAGRRSSLDKSRTKRSTSPMKEYFSALTAQMNEQLEKEEKEAMKELEDQRKAIQRRQHAYAVEDARKKAEEKEKRRIYREDLARQIDERKGRDTVFLLSETERKFNRDLLM</sequence>
<evidence type="ECO:0000313" key="4">
    <source>
        <dbReference type="Proteomes" id="UP001057375"/>
    </source>
</evidence>
<reference evidence="3" key="1">
    <citation type="submission" date="2022-03" db="EMBL/GenBank/DDBJ databases">
        <title>Draft genome sequence of Aduncisulcus paluster, a free-living microaerophilic Fornicata.</title>
        <authorList>
            <person name="Yuyama I."/>
            <person name="Kume K."/>
            <person name="Tamura T."/>
            <person name="Inagaki Y."/>
            <person name="Hashimoto T."/>
        </authorList>
    </citation>
    <scope>NUCLEOTIDE SEQUENCE</scope>
    <source>
        <strain evidence="3">NY0171</strain>
    </source>
</reference>
<dbReference type="EMBL" id="BQXS01011692">
    <property type="protein sequence ID" value="GKT15682.1"/>
    <property type="molecule type" value="Genomic_DNA"/>
</dbReference>
<keyword evidence="1" id="KW-0175">Coiled coil</keyword>
<evidence type="ECO:0000256" key="1">
    <source>
        <dbReference type="SAM" id="Coils"/>
    </source>
</evidence>
<name>A0ABQ5JSQ6_9EUKA</name>
<keyword evidence="4" id="KW-1185">Reference proteome</keyword>
<protein>
    <submittedName>
        <fullName evidence="3">Uncharacterized protein</fullName>
    </submittedName>
</protein>
<feature type="region of interest" description="Disordered" evidence="2">
    <location>
        <begin position="208"/>
        <end position="330"/>
    </location>
</feature>
<proteinExistence type="predicted"/>
<organism evidence="3 4">
    <name type="scientific">Aduncisulcus paluster</name>
    <dbReference type="NCBI Taxonomy" id="2918883"/>
    <lineage>
        <taxon>Eukaryota</taxon>
        <taxon>Metamonada</taxon>
        <taxon>Carpediemonas-like organisms</taxon>
        <taxon>Aduncisulcus</taxon>
    </lineage>
</organism>
<feature type="region of interest" description="Disordered" evidence="2">
    <location>
        <begin position="29"/>
        <end position="49"/>
    </location>
</feature>
<evidence type="ECO:0000313" key="3">
    <source>
        <dbReference type="EMBL" id="GKT15682.1"/>
    </source>
</evidence>
<comment type="caution">
    <text evidence="3">The sequence shown here is derived from an EMBL/GenBank/DDBJ whole genome shotgun (WGS) entry which is preliminary data.</text>
</comment>
<feature type="compositionally biased region" description="Basic and acidic residues" evidence="2">
    <location>
        <begin position="224"/>
        <end position="267"/>
    </location>
</feature>
<gene>
    <name evidence="3" type="ORF">ADUPG1_010766</name>
</gene>
<feature type="coiled-coil region" evidence="1">
    <location>
        <begin position="337"/>
        <end position="397"/>
    </location>
</feature>
<feature type="compositionally biased region" description="Low complexity" evidence="2">
    <location>
        <begin position="292"/>
        <end position="302"/>
    </location>
</feature>
<accession>A0ABQ5JSQ6</accession>